<reference evidence="1" key="1">
    <citation type="submission" date="2019-03" db="EMBL/GenBank/DDBJ databases">
        <title>Largest Complete Mitochondrial Genome of a Gymnosperm, Sitka Spruce (Picea sitchensis), Indicates Complex Physical Structure.</title>
        <authorList>
            <person name="Jackman S.D."/>
            <person name="Coombe L."/>
            <person name="Warren R."/>
            <person name="Kirk H."/>
            <person name="Trinh E."/>
            <person name="McLeod T."/>
            <person name="Pleasance S."/>
            <person name="Pandoh P."/>
            <person name="Zhao Y."/>
            <person name="Coope R."/>
            <person name="Bousquet J."/>
            <person name="Bohlmann J.C."/>
            <person name="Jones S.J.M."/>
            <person name="Birol I."/>
        </authorList>
    </citation>
    <scope>NUCLEOTIDE SEQUENCE</scope>
    <source>
        <strain evidence="1">Q903</strain>
    </source>
</reference>
<accession>A0A6B9XSC9</accession>
<name>A0A6B9XSC9_PICSI</name>
<evidence type="ECO:0000313" key="1">
    <source>
        <dbReference type="EMBL" id="QHR89883.1"/>
    </source>
</evidence>
<dbReference type="AlphaFoldDB" id="A0A6B9XSC9"/>
<geneLocation type="mitochondrion" evidence="1"/>
<proteinExistence type="predicted"/>
<protein>
    <submittedName>
        <fullName evidence="1">Uncharacterized protein</fullName>
    </submittedName>
</protein>
<gene>
    <name evidence="1" type="primary">orf03928</name>
    <name evidence="1" type="ORF">Q903MT_gene3905</name>
</gene>
<sequence>MPITLVIPMGCLGLTVEHSQEPVGIYSWSLNSRSLEAEHCWAWIGGRMTGVICMLAGRTAIGLL</sequence>
<dbReference type="EMBL" id="MK697699">
    <property type="protein sequence ID" value="QHR89883.1"/>
    <property type="molecule type" value="Genomic_DNA"/>
</dbReference>
<organism evidence="1">
    <name type="scientific">Picea sitchensis</name>
    <name type="common">Sitka spruce</name>
    <name type="synonym">Pinus sitchensis</name>
    <dbReference type="NCBI Taxonomy" id="3332"/>
    <lineage>
        <taxon>Eukaryota</taxon>
        <taxon>Viridiplantae</taxon>
        <taxon>Streptophyta</taxon>
        <taxon>Embryophyta</taxon>
        <taxon>Tracheophyta</taxon>
        <taxon>Spermatophyta</taxon>
        <taxon>Pinopsida</taxon>
        <taxon>Pinidae</taxon>
        <taxon>Conifers I</taxon>
        <taxon>Pinales</taxon>
        <taxon>Pinaceae</taxon>
        <taxon>Picea</taxon>
    </lineage>
</organism>
<keyword evidence="1" id="KW-0496">Mitochondrion</keyword>